<comment type="caution">
    <text evidence="3">The sequence shown here is derived from an EMBL/GenBank/DDBJ whole genome shotgun (WGS) entry which is preliminary data.</text>
</comment>
<dbReference type="InterPro" id="IPR025965">
    <property type="entry name" value="FlgD/Vpr_Ig-like"/>
</dbReference>
<dbReference type="Gene3D" id="3.40.50.1820">
    <property type="entry name" value="alpha/beta hydrolase"/>
    <property type="match status" value="1"/>
</dbReference>
<proteinExistence type="predicted"/>
<evidence type="ECO:0000259" key="2">
    <source>
        <dbReference type="Pfam" id="PF13860"/>
    </source>
</evidence>
<accession>A0A933S9K5</accession>
<dbReference type="InterPro" id="IPR026444">
    <property type="entry name" value="Secre_tail"/>
</dbReference>
<dbReference type="Pfam" id="PF13860">
    <property type="entry name" value="FlgD_ig"/>
    <property type="match status" value="1"/>
</dbReference>
<dbReference type="InterPro" id="IPR029058">
    <property type="entry name" value="AB_hydrolase_fold"/>
</dbReference>
<evidence type="ECO:0000313" key="3">
    <source>
        <dbReference type="EMBL" id="MBI5168481.1"/>
    </source>
</evidence>
<sequence>MRRLLPALTVALLAGAASVACAAGPRAAALEARATSGALYDRVLPLARLDQLDGSAAAPAVTTARFRQAVDEWTRASLVPPVRGGIAALDAAARAGRAAREVPLAFLDASFDRVQPGAALSESAPLTRARTFACAPLVPRTWHGDDVRFRFDASAWFGDGPAPARLEFDADDGAGWRAIGAGSTVHVRYSAPGTRVLRARTTRTDGTTAEARAVFEVAALAAPAPDDTLAITANVPYQGQFGTGSAYVYRASGHATLLNPVVVVEGFDTDNTMGWDELYALLDQQGLIETLRADGFDCVVLDFTDATDAIQKNAYVVAALVGRVRDEMPTGATMAVVGASMGGLCSRYALAWMEQQQIPHSVRTWISFDSPHGGADIPLGLQYWIDFFSSQSTGAADFRAILQRPAARQMLLHHFTTPATTSGTPDPLRATLLSDFAAVGGWPALPRLVSVANGSANGTTQGFAPGAQLIRYEFNNLVTAITGNVWAVPNVTSTTIFRGSIRILFSTTSQTVTVSNTQPWDGAPGGSRASMAELDTTAVPYGDIVALHPSHCFIPTVSAIALDTTNPFFDVAGTPGLAGLTPFDAVYVPSANQEHVLITPENAVWVRNELWQGVLDAAPGTAAAQLALAAPAPNPSRGGVTLTFTLPRAGRADLRVYDVSGREIATLARGARAAGLHEARWDGRDARGVPSPGGVYFARLVTDSGALTRRVLRLP</sequence>
<dbReference type="Gene3D" id="2.60.40.4070">
    <property type="match status" value="1"/>
</dbReference>
<dbReference type="Proteomes" id="UP000696931">
    <property type="component" value="Unassembled WGS sequence"/>
</dbReference>
<keyword evidence="1" id="KW-0732">Signal</keyword>
<evidence type="ECO:0000256" key="1">
    <source>
        <dbReference type="SAM" id="SignalP"/>
    </source>
</evidence>
<dbReference type="PROSITE" id="PS51257">
    <property type="entry name" value="PROKAR_LIPOPROTEIN"/>
    <property type="match status" value="1"/>
</dbReference>
<dbReference type="AlphaFoldDB" id="A0A933S9K5"/>
<dbReference type="SUPFAM" id="SSF53474">
    <property type="entry name" value="alpha/beta-Hydrolases"/>
    <property type="match status" value="1"/>
</dbReference>
<feature type="domain" description="FlgD/Vpr Ig-like" evidence="2">
    <location>
        <begin position="641"/>
        <end position="701"/>
    </location>
</feature>
<dbReference type="NCBIfam" id="TIGR04183">
    <property type="entry name" value="Por_Secre_tail"/>
    <property type="match status" value="1"/>
</dbReference>
<name>A0A933S9K5_UNCEI</name>
<feature type="signal peptide" evidence="1">
    <location>
        <begin position="1"/>
        <end position="22"/>
    </location>
</feature>
<protein>
    <submittedName>
        <fullName evidence="3">T9SS type A sorting domain-containing protein</fullName>
    </submittedName>
</protein>
<feature type="chain" id="PRO_5038094313" evidence="1">
    <location>
        <begin position="23"/>
        <end position="715"/>
    </location>
</feature>
<reference evidence="3" key="1">
    <citation type="submission" date="2020-07" db="EMBL/GenBank/DDBJ databases">
        <title>Huge and variable diversity of episymbiotic CPR bacteria and DPANN archaea in groundwater ecosystems.</title>
        <authorList>
            <person name="He C.Y."/>
            <person name="Keren R."/>
            <person name="Whittaker M."/>
            <person name="Farag I.F."/>
            <person name="Doudna J."/>
            <person name="Cate J.H.D."/>
            <person name="Banfield J.F."/>
        </authorList>
    </citation>
    <scope>NUCLEOTIDE SEQUENCE</scope>
    <source>
        <strain evidence="3">NC_groundwater_1813_Pr3_B-0.1um_71_17</strain>
    </source>
</reference>
<gene>
    <name evidence="3" type="ORF">HZA61_03235</name>
</gene>
<organism evidence="3 4">
    <name type="scientific">Eiseniibacteriota bacterium</name>
    <dbReference type="NCBI Taxonomy" id="2212470"/>
    <lineage>
        <taxon>Bacteria</taxon>
        <taxon>Candidatus Eiseniibacteriota</taxon>
    </lineage>
</organism>
<evidence type="ECO:0000313" key="4">
    <source>
        <dbReference type="Proteomes" id="UP000696931"/>
    </source>
</evidence>
<dbReference type="EMBL" id="JACRIW010000025">
    <property type="protein sequence ID" value="MBI5168481.1"/>
    <property type="molecule type" value="Genomic_DNA"/>
</dbReference>